<dbReference type="CDD" id="cd16442">
    <property type="entry name" value="BPL"/>
    <property type="match status" value="1"/>
</dbReference>
<feature type="binding site" evidence="5">
    <location>
        <position position="114"/>
    </location>
    <ligand>
        <name>biotin</name>
        <dbReference type="ChEBI" id="CHEBI:57586"/>
    </ligand>
</feature>
<dbReference type="AlphaFoldDB" id="A0A9D1WHH6"/>
<dbReference type="GO" id="GO:0006355">
    <property type="term" value="P:regulation of DNA-templated transcription"/>
    <property type="evidence" value="ECO:0007669"/>
    <property type="project" value="UniProtKB-UniRule"/>
</dbReference>
<evidence type="ECO:0000256" key="4">
    <source>
        <dbReference type="ARBA" id="ARBA00023267"/>
    </source>
</evidence>
<dbReference type="InterPro" id="IPR030855">
    <property type="entry name" value="Bifunct_BirA"/>
</dbReference>
<dbReference type="Gene3D" id="3.30.930.10">
    <property type="entry name" value="Bira Bifunctional Protein, Domain 2"/>
    <property type="match status" value="1"/>
</dbReference>
<dbReference type="GO" id="GO:0005524">
    <property type="term" value="F:ATP binding"/>
    <property type="evidence" value="ECO:0007669"/>
    <property type="project" value="UniProtKB-UniRule"/>
</dbReference>
<reference evidence="7" key="2">
    <citation type="submission" date="2021-04" db="EMBL/GenBank/DDBJ databases">
        <authorList>
            <person name="Gilroy R."/>
        </authorList>
    </citation>
    <scope>NUCLEOTIDE SEQUENCE</scope>
    <source>
        <strain evidence="7">ChiSjej1B19-8411</strain>
    </source>
</reference>
<comment type="similarity">
    <text evidence="5">Belongs to the biotin--protein ligase family.</text>
</comment>
<dbReference type="InterPro" id="IPR004408">
    <property type="entry name" value="Biotin_CoA_COase_ligase"/>
</dbReference>
<name>A0A9D1WHH6_9FIRM</name>
<dbReference type="SUPFAM" id="SSF55681">
    <property type="entry name" value="Class II aaRS and biotin synthetases"/>
    <property type="match status" value="1"/>
</dbReference>
<dbReference type="HAMAP" id="MF_00978">
    <property type="entry name" value="Bifunct_BirA"/>
    <property type="match status" value="1"/>
</dbReference>
<dbReference type="GO" id="GO:0005737">
    <property type="term" value="C:cytoplasm"/>
    <property type="evidence" value="ECO:0007669"/>
    <property type="project" value="TreeGrafter"/>
</dbReference>
<dbReference type="InterPro" id="IPR036388">
    <property type="entry name" value="WH-like_DNA-bd_sf"/>
</dbReference>
<dbReference type="SUPFAM" id="SSF46785">
    <property type="entry name" value="Winged helix' DNA-binding domain"/>
    <property type="match status" value="1"/>
</dbReference>
<keyword evidence="3 5" id="KW-0067">ATP-binding</keyword>
<keyword evidence="5" id="KW-0678">Repressor</keyword>
<dbReference type="GO" id="GO:0009249">
    <property type="term" value="P:protein lipoylation"/>
    <property type="evidence" value="ECO:0007669"/>
    <property type="project" value="UniProtKB-ARBA"/>
</dbReference>
<dbReference type="InterPro" id="IPR003142">
    <property type="entry name" value="BPL_C"/>
</dbReference>
<accession>A0A9D1WHH6</accession>
<evidence type="ECO:0000256" key="2">
    <source>
        <dbReference type="ARBA" id="ARBA00022741"/>
    </source>
</evidence>
<dbReference type="InterPro" id="IPR004143">
    <property type="entry name" value="BPL_LPL_catalytic"/>
</dbReference>
<evidence type="ECO:0000259" key="6">
    <source>
        <dbReference type="PROSITE" id="PS51733"/>
    </source>
</evidence>
<keyword evidence="2 5" id="KW-0547">Nucleotide-binding</keyword>
<gene>
    <name evidence="5" type="primary">birA</name>
    <name evidence="7" type="ORF">IAA45_06400</name>
</gene>
<feature type="DNA-binding region" description="H-T-H motif" evidence="5">
    <location>
        <begin position="21"/>
        <end position="40"/>
    </location>
</feature>
<keyword evidence="5" id="KW-0238">DNA-binding</keyword>
<comment type="function">
    <text evidence="5">Acts both as a biotin--[acetyl-CoA-carboxylase] ligase and a repressor.</text>
</comment>
<dbReference type="Pfam" id="PF08279">
    <property type="entry name" value="HTH_11"/>
    <property type="match status" value="1"/>
</dbReference>
<dbReference type="PROSITE" id="PS51733">
    <property type="entry name" value="BPL_LPL_CATALYTIC"/>
    <property type="match status" value="1"/>
</dbReference>
<feature type="binding site" evidence="5">
    <location>
        <begin position="118"/>
        <end position="120"/>
    </location>
    <ligand>
        <name>biotin</name>
        <dbReference type="ChEBI" id="CHEBI:57586"/>
    </ligand>
</feature>
<dbReference type="Pfam" id="PF03099">
    <property type="entry name" value="BPL_LplA_LipB"/>
    <property type="match status" value="1"/>
</dbReference>
<keyword evidence="4 5" id="KW-0092">Biotin</keyword>
<dbReference type="PANTHER" id="PTHR12835">
    <property type="entry name" value="BIOTIN PROTEIN LIGASE"/>
    <property type="match status" value="1"/>
</dbReference>
<evidence type="ECO:0000256" key="5">
    <source>
        <dbReference type="HAMAP-Rule" id="MF_00978"/>
    </source>
</evidence>
<dbReference type="PANTHER" id="PTHR12835:SF5">
    <property type="entry name" value="BIOTIN--PROTEIN LIGASE"/>
    <property type="match status" value="1"/>
</dbReference>
<reference evidence="7" key="1">
    <citation type="journal article" date="2021" name="PeerJ">
        <title>Extensive microbial diversity within the chicken gut microbiome revealed by metagenomics and culture.</title>
        <authorList>
            <person name="Gilroy R."/>
            <person name="Ravi A."/>
            <person name="Getino M."/>
            <person name="Pursley I."/>
            <person name="Horton D.L."/>
            <person name="Alikhan N.F."/>
            <person name="Baker D."/>
            <person name="Gharbi K."/>
            <person name="Hall N."/>
            <person name="Watson M."/>
            <person name="Adriaenssens E.M."/>
            <person name="Foster-Nyarko E."/>
            <person name="Jarju S."/>
            <person name="Secka A."/>
            <person name="Antonio M."/>
            <person name="Oren A."/>
            <person name="Chaudhuri R.R."/>
            <person name="La Ragione R."/>
            <person name="Hildebrand F."/>
            <person name="Pallen M.J."/>
        </authorList>
    </citation>
    <scope>NUCLEOTIDE SEQUENCE</scope>
    <source>
        <strain evidence="7">ChiSjej1B19-8411</strain>
    </source>
</reference>
<dbReference type="EC" id="6.3.4.15" evidence="5"/>
<keyword evidence="5" id="KW-0804">Transcription</keyword>
<dbReference type="InterPro" id="IPR013196">
    <property type="entry name" value="HTH_11"/>
</dbReference>
<dbReference type="Gene3D" id="1.10.10.10">
    <property type="entry name" value="Winged helix-like DNA-binding domain superfamily/Winged helix DNA-binding domain"/>
    <property type="match status" value="1"/>
</dbReference>
<protein>
    <recommendedName>
        <fullName evidence="5">Bifunctional ligase/repressor BirA</fullName>
    </recommendedName>
    <alternativeName>
        <fullName evidence="5">Biotin--[acetyl-CoA-carboxylase] ligase</fullName>
        <ecNumber evidence="5">6.3.4.15</ecNumber>
    </alternativeName>
    <alternativeName>
        <fullName evidence="5">Biotin--protein ligase</fullName>
    </alternativeName>
    <alternativeName>
        <fullName evidence="5">Biotin-[acetyl-CoA carboxylase] synthetase</fullName>
    </alternativeName>
</protein>
<feature type="binding site" evidence="5">
    <location>
        <position position="185"/>
    </location>
    <ligand>
        <name>biotin</name>
        <dbReference type="ChEBI" id="CHEBI:57586"/>
    </ligand>
</feature>
<feature type="binding site" evidence="5">
    <location>
        <begin position="90"/>
        <end position="92"/>
    </location>
    <ligand>
        <name>biotin</name>
        <dbReference type="ChEBI" id="CHEBI:57586"/>
    </ligand>
</feature>
<feature type="domain" description="BPL/LPL catalytic" evidence="6">
    <location>
        <begin position="65"/>
        <end position="261"/>
    </location>
</feature>
<comment type="caution">
    <text evidence="7">The sequence shown here is derived from an EMBL/GenBank/DDBJ whole genome shotgun (WGS) entry which is preliminary data.</text>
</comment>
<evidence type="ECO:0000256" key="1">
    <source>
        <dbReference type="ARBA" id="ARBA00022598"/>
    </source>
</evidence>
<dbReference type="Pfam" id="PF02237">
    <property type="entry name" value="BPL_C"/>
    <property type="match status" value="1"/>
</dbReference>
<proteinExistence type="inferred from homology"/>
<sequence>MSAKKRVLTFLVEKKGDYVSGGEMARALQVSRNSIWKAVKSLQEEGYAIRAVTNRGYCLEENNVRISREEILSYLHSRAFRLEVCESADSTNSLLKKRAQAGEPEGLVLIAQEQTGGRGRNGRAFFSPKDSGIYMSILLRPSLEFSKAVYLTTCAAAAVAEVLDEFTEEETRIKWVNDIFCRNRKAAGILTEAAVDMEDGKLEYAVLGIGINVFPPAKGWPEDIRESAGAVLDTVDGAWGVRNRIIARILERFWAYYQELPGTGYAESYRRKSMVLGKEILVQKGKETYRGIAVGLDEEFHLEVEREDGNREFLSSGEVHILGIDGT</sequence>
<keyword evidence="1 5" id="KW-0436">Ligase</keyword>
<evidence type="ECO:0000256" key="3">
    <source>
        <dbReference type="ARBA" id="ARBA00022840"/>
    </source>
</evidence>
<dbReference type="Gene3D" id="2.30.30.100">
    <property type="match status" value="1"/>
</dbReference>
<evidence type="ECO:0000313" key="8">
    <source>
        <dbReference type="Proteomes" id="UP000886817"/>
    </source>
</evidence>
<dbReference type="GO" id="GO:0016740">
    <property type="term" value="F:transferase activity"/>
    <property type="evidence" value="ECO:0007669"/>
    <property type="project" value="UniProtKB-ARBA"/>
</dbReference>
<dbReference type="NCBIfam" id="TIGR00121">
    <property type="entry name" value="birA_ligase"/>
    <property type="match status" value="1"/>
</dbReference>
<evidence type="ECO:0000313" key="7">
    <source>
        <dbReference type="EMBL" id="HIX59331.1"/>
    </source>
</evidence>
<organism evidence="7 8">
    <name type="scientific">Candidatus Blautia gallistercoris</name>
    <dbReference type="NCBI Taxonomy" id="2838490"/>
    <lineage>
        <taxon>Bacteria</taxon>
        <taxon>Bacillati</taxon>
        <taxon>Bacillota</taxon>
        <taxon>Clostridia</taxon>
        <taxon>Lachnospirales</taxon>
        <taxon>Lachnospiraceae</taxon>
        <taxon>Blautia</taxon>
    </lineage>
</organism>
<keyword evidence="5" id="KW-0805">Transcription regulation</keyword>
<dbReference type="SUPFAM" id="SSF50037">
    <property type="entry name" value="C-terminal domain of transcriptional repressors"/>
    <property type="match status" value="1"/>
</dbReference>
<comment type="catalytic activity">
    <reaction evidence="5">
        <text>biotin + L-lysyl-[protein] + ATP = N(6)-biotinyl-L-lysyl-[protein] + AMP + diphosphate + H(+)</text>
        <dbReference type="Rhea" id="RHEA:11756"/>
        <dbReference type="Rhea" id="RHEA-COMP:9752"/>
        <dbReference type="Rhea" id="RHEA-COMP:10505"/>
        <dbReference type="ChEBI" id="CHEBI:15378"/>
        <dbReference type="ChEBI" id="CHEBI:29969"/>
        <dbReference type="ChEBI" id="CHEBI:30616"/>
        <dbReference type="ChEBI" id="CHEBI:33019"/>
        <dbReference type="ChEBI" id="CHEBI:57586"/>
        <dbReference type="ChEBI" id="CHEBI:83144"/>
        <dbReference type="ChEBI" id="CHEBI:456215"/>
        <dbReference type="EC" id="6.3.4.15"/>
    </reaction>
</comment>
<dbReference type="InterPro" id="IPR045864">
    <property type="entry name" value="aa-tRNA-synth_II/BPL/LPL"/>
</dbReference>
<dbReference type="GO" id="GO:0003677">
    <property type="term" value="F:DNA binding"/>
    <property type="evidence" value="ECO:0007669"/>
    <property type="project" value="UniProtKB-UniRule"/>
</dbReference>
<dbReference type="InterPro" id="IPR036390">
    <property type="entry name" value="WH_DNA-bd_sf"/>
</dbReference>
<dbReference type="GO" id="GO:0004077">
    <property type="term" value="F:biotin--[biotin carboxyl-carrier protein] ligase activity"/>
    <property type="evidence" value="ECO:0007669"/>
    <property type="project" value="UniProtKB-UniRule"/>
</dbReference>
<dbReference type="InterPro" id="IPR008988">
    <property type="entry name" value="Transcriptional_repressor_C"/>
</dbReference>
<dbReference type="EMBL" id="DXEX01000139">
    <property type="protein sequence ID" value="HIX59331.1"/>
    <property type="molecule type" value="Genomic_DNA"/>
</dbReference>
<dbReference type="Proteomes" id="UP000886817">
    <property type="component" value="Unassembled WGS sequence"/>
</dbReference>